<evidence type="ECO:0000313" key="3">
    <source>
        <dbReference type="Proteomes" id="UP000061512"/>
    </source>
</evidence>
<feature type="transmembrane region" description="Helical" evidence="1">
    <location>
        <begin position="172"/>
        <end position="190"/>
    </location>
</feature>
<feature type="transmembrane region" description="Helical" evidence="1">
    <location>
        <begin position="345"/>
        <end position="368"/>
    </location>
</feature>
<evidence type="ECO:0000313" key="2">
    <source>
        <dbReference type="EMBL" id="KWF59197.1"/>
    </source>
</evidence>
<feature type="transmembrane region" description="Helical" evidence="1">
    <location>
        <begin position="323"/>
        <end position="339"/>
    </location>
</feature>
<evidence type="ECO:0000256" key="1">
    <source>
        <dbReference type="SAM" id="Phobius"/>
    </source>
</evidence>
<feature type="transmembrane region" description="Helical" evidence="1">
    <location>
        <begin position="375"/>
        <end position="396"/>
    </location>
</feature>
<feature type="transmembrane region" description="Helical" evidence="1">
    <location>
        <begin position="225"/>
        <end position="249"/>
    </location>
</feature>
<feature type="transmembrane region" description="Helical" evidence="1">
    <location>
        <begin position="15"/>
        <end position="34"/>
    </location>
</feature>
<feature type="transmembrane region" description="Helical" evidence="1">
    <location>
        <begin position="411"/>
        <end position="432"/>
    </location>
</feature>
<feature type="transmembrane region" description="Helical" evidence="1">
    <location>
        <begin position="270"/>
        <end position="291"/>
    </location>
</feature>
<feature type="transmembrane region" description="Helical" evidence="1">
    <location>
        <begin position="147"/>
        <end position="166"/>
    </location>
</feature>
<keyword evidence="1" id="KW-0812">Transmembrane</keyword>
<dbReference type="Pfam" id="PF09913">
    <property type="entry name" value="DUF2142"/>
    <property type="match status" value="1"/>
</dbReference>
<evidence type="ECO:0008006" key="4">
    <source>
        <dbReference type="Google" id="ProtNLM"/>
    </source>
</evidence>
<organism evidence="2 3">
    <name type="scientific">Burkholderia pseudomultivorans</name>
    <dbReference type="NCBI Taxonomy" id="1207504"/>
    <lineage>
        <taxon>Bacteria</taxon>
        <taxon>Pseudomonadati</taxon>
        <taxon>Pseudomonadota</taxon>
        <taxon>Betaproteobacteria</taxon>
        <taxon>Burkholderiales</taxon>
        <taxon>Burkholderiaceae</taxon>
        <taxon>Burkholderia</taxon>
        <taxon>Burkholderia cepacia complex</taxon>
    </lineage>
</organism>
<reference evidence="2 3" key="1">
    <citation type="submission" date="2015-11" db="EMBL/GenBank/DDBJ databases">
        <title>Expanding the genomic diversity of Burkholderia species for the development of highly accurate diagnostics.</title>
        <authorList>
            <person name="Sahl J."/>
            <person name="Keim P."/>
            <person name="Wagner D."/>
        </authorList>
    </citation>
    <scope>NUCLEOTIDE SEQUENCE [LARGE SCALE GENOMIC DNA]</scope>
    <source>
        <strain evidence="2 3">MSMB574WGS</strain>
    </source>
</reference>
<dbReference type="AlphaFoldDB" id="A0A132EUT3"/>
<keyword evidence="1" id="KW-0472">Membrane</keyword>
<dbReference type="InterPro" id="IPR018674">
    <property type="entry name" value="DUF2142_membrane"/>
</dbReference>
<comment type="caution">
    <text evidence="2">The sequence shown here is derived from an EMBL/GenBank/DDBJ whole genome shotgun (WGS) entry which is preliminary data.</text>
</comment>
<dbReference type="EMBL" id="LPJX01000065">
    <property type="protein sequence ID" value="KWF59197.1"/>
    <property type="molecule type" value="Genomic_DNA"/>
</dbReference>
<name>A0A132EUT3_9BURK</name>
<keyword evidence="1" id="KW-1133">Transmembrane helix</keyword>
<protein>
    <recommendedName>
        <fullName evidence="4">DUF2142 domain-containing protein</fullName>
    </recommendedName>
</protein>
<dbReference type="Proteomes" id="UP000061512">
    <property type="component" value="Unassembled WGS sequence"/>
</dbReference>
<feature type="transmembrane region" description="Helical" evidence="1">
    <location>
        <begin position="444"/>
        <end position="470"/>
    </location>
</feature>
<feature type="transmembrane region" description="Helical" evidence="1">
    <location>
        <begin position="197"/>
        <end position="213"/>
    </location>
</feature>
<gene>
    <name evidence="2" type="ORF">WT57_29535</name>
</gene>
<accession>A0A132EUT3</accession>
<sequence length="472" mass="50657">MSTTEEVNRRVTPTMLAWIYACYALFTGLLLIVITPPFQTPDAVNHFYRATQVSAGRWMGERYPGTSGGAIDSGAIEFAGLFNPIIFHPGTKVDGRLLEQAASIRWSGLARPAEFPNTAIYPPYAYLPQAAAIGIGRGVRLTVQRTYMLACLFGLIASTGLTFWAIRMGRATAFPIFVIALLPMTSMIFASVSQETLVFPAIFLLIAYLERLAESSRRIDARALVIIGAVLVLSISARPPYAGLLLLLFRPGLRFDDHGFGLLRRITACIAIGVIAMAASWIFGSAAWAPVPPPRSVGGQLAYLIGNPAEIVRIAVATMREHLSFYCQSFVGILGWLNVHLGRGYYVAAAWMLGLAAAVAAITPGVAIRSVSDRSLLLLSVLACGGMIFGSLYLTWTPLHAPVVEGVQGRYFVPLAPLLLMALAGAAGGGSIGRRVAATRICAAFSLGLIAFPIYSYVQIGHALLVQYYVAP</sequence>
<dbReference type="RefSeq" id="WP_060300264.1">
    <property type="nucleotide sequence ID" value="NZ_LPJX01000065.1"/>
</dbReference>
<proteinExistence type="predicted"/>